<dbReference type="PANTHER" id="PTHR10885:SF20">
    <property type="entry name" value="NUDIX HYDROLASE DOMAIN-CONTAINING PROTEIN"/>
    <property type="match status" value="1"/>
</dbReference>
<dbReference type="SUPFAM" id="SSF55811">
    <property type="entry name" value="Nudix"/>
    <property type="match status" value="1"/>
</dbReference>
<proteinExistence type="predicted"/>
<dbReference type="Gene3D" id="3.90.79.10">
    <property type="entry name" value="Nucleoside Triphosphate Pyrophosphohydrolase"/>
    <property type="match status" value="1"/>
</dbReference>
<organism evidence="2 3">
    <name type="scientific">Cohnella abietis</name>
    <dbReference type="NCBI Taxonomy" id="2507935"/>
    <lineage>
        <taxon>Bacteria</taxon>
        <taxon>Bacillati</taxon>
        <taxon>Bacillota</taxon>
        <taxon>Bacilli</taxon>
        <taxon>Bacillales</taxon>
        <taxon>Paenibacillaceae</taxon>
        <taxon>Cohnella</taxon>
    </lineage>
</organism>
<dbReference type="KEGG" id="cohn:KCTCHS21_08670"/>
<dbReference type="Pfam" id="PF00293">
    <property type="entry name" value="NUDIX"/>
    <property type="match status" value="1"/>
</dbReference>
<evidence type="ECO:0000313" key="2">
    <source>
        <dbReference type="EMBL" id="BBI31468.1"/>
    </source>
</evidence>
<sequence>MPEMFDVYDENGNWTGIAERSEVHARGLWHHTVHCWLVRQEGRGDSDKGEYRAKVLFQQRSANKDTNPNCFDITAAGHLEAGETPKDVVRELEEELGVRVAFEELAHFGIFTEQESGVIGGKKYIDAEISHVFGLVTNLPLTDFVLQEEEVSGLYEADADELIALMEGKLQQITARGVKIQKGELQETEALITCSSFVSRDYGYYIAVFKFLRDLVKG</sequence>
<dbReference type="GO" id="GO:0009240">
    <property type="term" value="P:isopentenyl diphosphate biosynthetic process"/>
    <property type="evidence" value="ECO:0007669"/>
    <property type="project" value="TreeGrafter"/>
</dbReference>
<name>A0A3T1D068_9BACL</name>
<dbReference type="OrthoDB" id="9780586at2"/>
<evidence type="ECO:0000313" key="3">
    <source>
        <dbReference type="Proteomes" id="UP000289856"/>
    </source>
</evidence>
<dbReference type="GO" id="GO:0016787">
    <property type="term" value="F:hydrolase activity"/>
    <property type="evidence" value="ECO:0007669"/>
    <property type="project" value="UniProtKB-KW"/>
</dbReference>
<keyword evidence="3" id="KW-1185">Reference proteome</keyword>
<dbReference type="InterPro" id="IPR015797">
    <property type="entry name" value="NUDIX_hydrolase-like_dom_sf"/>
</dbReference>
<dbReference type="PROSITE" id="PS51462">
    <property type="entry name" value="NUDIX"/>
    <property type="match status" value="1"/>
</dbReference>
<dbReference type="CDD" id="cd04692">
    <property type="entry name" value="NUDIX_Hydrolase"/>
    <property type="match status" value="1"/>
</dbReference>
<dbReference type="PANTHER" id="PTHR10885">
    <property type="entry name" value="ISOPENTENYL-DIPHOSPHATE DELTA-ISOMERASE"/>
    <property type="match status" value="1"/>
</dbReference>
<gene>
    <name evidence="2" type="ORF">KCTCHS21_08670</name>
</gene>
<dbReference type="AlphaFoldDB" id="A0A3T1D068"/>
<dbReference type="EMBL" id="AP019400">
    <property type="protein sequence ID" value="BBI31468.1"/>
    <property type="molecule type" value="Genomic_DNA"/>
</dbReference>
<reference evidence="2 3" key="1">
    <citation type="submission" date="2019-01" db="EMBL/GenBank/DDBJ databases">
        <title>Complete genome sequence of Cohnella hallensis HS21 isolated from Korean fir (Abies koreana) rhizospheric soil.</title>
        <authorList>
            <person name="Jiang L."/>
            <person name="Kang S.W."/>
            <person name="Kim S."/>
            <person name="Jung J."/>
            <person name="Kim C.Y."/>
            <person name="Kim D.H."/>
            <person name="Kim S.W."/>
            <person name="Lee J."/>
        </authorList>
    </citation>
    <scope>NUCLEOTIDE SEQUENCE [LARGE SCALE GENOMIC DNA]</scope>
    <source>
        <strain evidence="2 3">HS21</strain>
    </source>
</reference>
<protein>
    <submittedName>
        <fullName evidence="2">Putative Nudix hydrolase</fullName>
    </submittedName>
</protein>
<dbReference type="InterPro" id="IPR000086">
    <property type="entry name" value="NUDIX_hydrolase_dom"/>
</dbReference>
<dbReference type="Proteomes" id="UP000289856">
    <property type="component" value="Chromosome"/>
</dbReference>
<feature type="domain" description="Nudix hydrolase" evidence="1">
    <location>
        <begin position="28"/>
        <end position="179"/>
    </location>
</feature>
<accession>A0A3T1D068</accession>
<dbReference type="GO" id="GO:0005737">
    <property type="term" value="C:cytoplasm"/>
    <property type="evidence" value="ECO:0007669"/>
    <property type="project" value="TreeGrafter"/>
</dbReference>
<evidence type="ECO:0000259" key="1">
    <source>
        <dbReference type="PROSITE" id="PS51462"/>
    </source>
</evidence>
<dbReference type="RefSeq" id="WP_130605308.1">
    <property type="nucleotide sequence ID" value="NZ_AP019400.1"/>
</dbReference>
<dbReference type="GO" id="GO:0004452">
    <property type="term" value="F:isopentenyl-diphosphate delta-isomerase activity"/>
    <property type="evidence" value="ECO:0007669"/>
    <property type="project" value="TreeGrafter"/>
</dbReference>
<keyword evidence="2" id="KW-0378">Hydrolase</keyword>